<dbReference type="AlphaFoldDB" id="A0A9D1S7D3"/>
<keyword evidence="10 16" id="KW-0418">Kinase</keyword>
<keyword evidence="13 16" id="KW-0173">Coenzyme A biosynthesis</keyword>
<dbReference type="EMBL" id="DVNG01000013">
    <property type="protein sequence ID" value="HIU49580.1"/>
    <property type="molecule type" value="Genomic_DNA"/>
</dbReference>
<dbReference type="GO" id="GO:0004594">
    <property type="term" value="F:pantothenate kinase activity"/>
    <property type="evidence" value="ECO:0007669"/>
    <property type="project" value="UniProtKB-UniRule"/>
</dbReference>
<dbReference type="EC" id="2.7.1.33" evidence="6 16"/>
<sequence>MILCVDVGNTNITMGIFKDKKLVLKTKISTDKGKTADEYAIEIFTMFRVYSIELSDVDGCIIGSVVPQVTSQLKEALKNLFGCTPLIVGAGIKTGLNIKIDSPETLGADLVVGCVAAAELYPCPCIVICMGTATTICYMDKNKAMCGGAIMPGVSLSLNALTTTSALLPSVSLDATKSVIGKNTNDCIKSGVVWGAVCMLDGMIEKIEEESKSDCTIVASGDLSPVIVSHCKRKIIVKDDLVMQGLRIIYEKNKKLN</sequence>
<dbReference type="GO" id="GO:0005737">
    <property type="term" value="C:cytoplasm"/>
    <property type="evidence" value="ECO:0007669"/>
    <property type="project" value="UniProtKB-SubCell"/>
</dbReference>
<keyword evidence="9 16" id="KW-0547">Nucleotide-binding</keyword>
<dbReference type="PANTHER" id="PTHR34265">
    <property type="entry name" value="TYPE III PANTOTHENATE KINASE"/>
    <property type="match status" value="1"/>
</dbReference>
<evidence type="ECO:0000256" key="7">
    <source>
        <dbReference type="ARBA" id="ARBA00022490"/>
    </source>
</evidence>
<dbReference type="CDD" id="cd24015">
    <property type="entry name" value="ASKHA_NBD_PanK-III"/>
    <property type="match status" value="1"/>
</dbReference>
<feature type="binding site" evidence="16">
    <location>
        <begin position="6"/>
        <end position="13"/>
    </location>
    <ligand>
        <name>ATP</name>
        <dbReference type="ChEBI" id="CHEBI:30616"/>
    </ligand>
</feature>
<dbReference type="InterPro" id="IPR043129">
    <property type="entry name" value="ATPase_NBD"/>
</dbReference>
<comment type="pathway">
    <text evidence="4 16">Cofactor biosynthesis; coenzyme A biosynthesis; CoA from (R)-pantothenate: step 1/5.</text>
</comment>
<dbReference type="Gene3D" id="3.30.420.40">
    <property type="match status" value="2"/>
</dbReference>
<dbReference type="Pfam" id="PF03309">
    <property type="entry name" value="Pan_kinase"/>
    <property type="match status" value="1"/>
</dbReference>
<comment type="caution">
    <text evidence="16">Lacks conserved residue(s) required for the propagation of feature annotation.</text>
</comment>
<evidence type="ECO:0000256" key="5">
    <source>
        <dbReference type="ARBA" id="ARBA00011738"/>
    </source>
</evidence>
<feature type="active site" description="Proton acceptor" evidence="16">
    <location>
        <position position="109"/>
    </location>
</feature>
<evidence type="ECO:0000313" key="17">
    <source>
        <dbReference type="EMBL" id="HIU49580.1"/>
    </source>
</evidence>
<organism evidence="17 18">
    <name type="scientific">Candidatus Limousia pullorum</name>
    <dbReference type="NCBI Taxonomy" id="2840860"/>
    <lineage>
        <taxon>Bacteria</taxon>
        <taxon>Bacillati</taxon>
        <taxon>Bacillota</taxon>
        <taxon>Clostridia</taxon>
        <taxon>Eubacteriales</taxon>
        <taxon>Oscillospiraceae</taxon>
        <taxon>Oscillospiraceae incertae sedis</taxon>
        <taxon>Candidatus Limousia</taxon>
    </lineage>
</organism>
<keyword evidence="12 16" id="KW-0630">Potassium</keyword>
<comment type="cofactor">
    <cofactor evidence="16">
        <name>NH4(+)</name>
        <dbReference type="ChEBI" id="CHEBI:28938"/>
    </cofactor>
    <cofactor evidence="16">
        <name>K(+)</name>
        <dbReference type="ChEBI" id="CHEBI:29103"/>
    </cofactor>
    <text evidence="16">A monovalent cation. Ammonium or potassium.</text>
</comment>
<feature type="binding site" evidence="16">
    <location>
        <begin position="107"/>
        <end position="110"/>
    </location>
    <ligand>
        <name>substrate</name>
    </ligand>
</feature>
<evidence type="ECO:0000256" key="14">
    <source>
        <dbReference type="ARBA" id="ARBA00038036"/>
    </source>
</evidence>
<evidence type="ECO:0000256" key="1">
    <source>
        <dbReference type="ARBA" id="ARBA00001206"/>
    </source>
</evidence>
<dbReference type="GO" id="GO:0015937">
    <property type="term" value="P:coenzyme A biosynthetic process"/>
    <property type="evidence" value="ECO:0007669"/>
    <property type="project" value="UniProtKB-UniRule"/>
</dbReference>
<proteinExistence type="inferred from homology"/>
<feature type="binding site" evidence="16">
    <location>
        <position position="184"/>
    </location>
    <ligand>
        <name>substrate</name>
    </ligand>
</feature>
<evidence type="ECO:0000256" key="11">
    <source>
        <dbReference type="ARBA" id="ARBA00022840"/>
    </source>
</evidence>
<name>A0A9D1S7D3_9FIRM</name>
<dbReference type="NCBIfam" id="NF009855">
    <property type="entry name" value="PRK13321.1"/>
    <property type="match status" value="1"/>
</dbReference>
<evidence type="ECO:0000256" key="8">
    <source>
        <dbReference type="ARBA" id="ARBA00022679"/>
    </source>
</evidence>
<comment type="similarity">
    <text evidence="14 16">Belongs to the type III pantothenate kinase family.</text>
</comment>
<evidence type="ECO:0000256" key="3">
    <source>
        <dbReference type="ARBA" id="ARBA00004496"/>
    </source>
</evidence>
<comment type="caution">
    <text evidence="17">The sequence shown here is derived from an EMBL/GenBank/DDBJ whole genome shotgun (WGS) entry which is preliminary data.</text>
</comment>
<evidence type="ECO:0000256" key="4">
    <source>
        <dbReference type="ARBA" id="ARBA00005225"/>
    </source>
</evidence>
<comment type="function">
    <text evidence="16">Catalyzes the phosphorylation of pantothenate (Pan), the first step in CoA biosynthesis.</text>
</comment>
<dbReference type="Proteomes" id="UP000824118">
    <property type="component" value="Unassembled WGS sequence"/>
</dbReference>
<comment type="subcellular location">
    <subcellularLocation>
        <location evidence="3 16">Cytoplasm</location>
    </subcellularLocation>
</comment>
<evidence type="ECO:0000256" key="16">
    <source>
        <dbReference type="HAMAP-Rule" id="MF_01274"/>
    </source>
</evidence>
<comment type="subunit">
    <text evidence="5 16">Homodimer.</text>
</comment>
<accession>A0A9D1S7D3</accession>
<evidence type="ECO:0000256" key="6">
    <source>
        <dbReference type="ARBA" id="ARBA00012102"/>
    </source>
</evidence>
<dbReference type="PANTHER" id="PTHR34265:SF1">
    <property type="entry name" value="TYPE III PANTOTHENATE KINASE"/>
    <property type="match status" value="1"/>
</dbReference>
<evidence type="ECO:0000256" key="15">
    <source>
        <dbReference type="ARBA" id="ARBA00040883"/>
    </source>
</evidence>
<gene>
    <name evidence="16" type="primary">coaX</name>
    <name evidence="17" type="ORF">IAD22_01005</name>
</gene>
<keyword evidence="7 16" id="KW-0963">Cytoplasm</keyword>
<protein>
    <recommendedName>
        <fullName evidence="15 16">Type III pantothenate kinase</fullName>
        <ecNumber evidence="6 16">2.7.1.33</ecNumber>
    </recommendedName>
    <alternativeName>
        <fullName evidence="16">PanK-III</fullName>
    </alternativeName>
    <alternativeName>
        <fullName evidence="16">Pantothenic acid kinase</fullName>
    </alternativeName>
</protein>
<keyword evidence="8 16" id="KW-0808">Transferase</keyword>
<comment type="cofactor">
    <cofactor evidence="2">
        <name>K(+)</name>
        <dbReference type="ChEBI" id="CHEBI:29103"/>
    </cofactor>
</comment>
<dbReference type="NCBIfam" id="TIGR00671">
    <property type="entry name" value="baf"/>
    <property type="match status" value="1"/>
</dbReference>
<reference evidence="17" key="2">
    <citation type="journal article" date="2021" name="PeerJ">
        <title>Extensive microbial diversity within the chicken gut microbiome revealed by metagenomics and culture.</title>
        <authorList>
            <person name="Gilroy R."/>
            <person name="Ravi A."/>
            <person name="Getino M."/>
            <person name="Pursley I."/>
            <person name="Horton D.L."/>
            <person name="Alikhan N.F."/>
            <person name="Baker D."/>
            <person name="Gharbi K."/>
            <person name="Hall N."/>
            <person name="Watson M."/>
            <person name="Adriaenssens E.M."/>
            <person name="Foster-Nyarko E."/>
            <person name="Jarju S."/>
            <person name="Secka A."/>
            <person name="Antonio M."/>
            <person name="Oren A."/>
            <person name="Chaudhuri R.R."/>
            <person name="La Ragione R."/>
            <person name="Hildebrand F."/>
            <person name="Pallen M.J."/>
        </authorList>
    </citation>
    <scope>NUCLEOTIDE SEQUENCE</scope>
    <source>
        <strain evidence="17">ChiGjej1B1-1684</strain>
    </source>
</reference>
<comment type="catalytic activity">
    <reaction evidence="1 16">
        <text>(R)-pantothenate + ATP = (R)-4'-phosphopantothenate + ADP + H(+)</text>
        <dbReference type="Rhea" id="RHEA:16373"/>
        <dbReference type="ChEBI" id="CHEBI:10986"/>
        <dbReference type="ChEBI" id="CHEBI:15378"/>
        <dbReference type="ChEBI" id="CHEBI:29032"/>
        <dbReference type="ChEBI" id="CHEBI:30616"/>
        <dbReference type="ChEBI" id="CHEBI:456216"/>
        <dbReference type="EC" id="2.7.1.33"/>
    </reaction>
</comment>
<evidence type="ECO:0000256" key="13">
    <source>
        <dbReference type="ARBA" id="ARBA00022993"/>
    </source>
</evidence>
<reference evidence="17" key="1">
    <citation type="submission" date="2020-10" db="EMBL/GenBank/DDBJ databases">
        <authorList>
            <person name="Gilroy R."/>
        </authorList>
    </citation>
    <scope>NUCLEOTIDE SEQUENCE</scope>
    <source>
        <strain evidence="17">ChiGjej1B1-1684</strain>
    </source>
</reference>
<feature type="binding site" evidence="16">
    <location>
        <position position="132"/>
    </location>
    <ligand>
        <name>ATP</name>
        <dbReference type="ChEBI" id="CHEBI:30616"/>
    </ligand>
</feature>
<evidence type="ECO:0000313" key="18">
    <source>
        <dbReference type="Proteomes" id="UP000824118"/>
    </source>
</evidence>
<dbReference type="InterPro" id="IPR004619">
    <property type="entry name" value="Type_III_PanK"/>
</dbReference>
<dbReference type="GO" id="GO:0005524">
    <property type="term" value="F:ATP binding"/>
    <property type="evidence" value="ECO:0007669"/>
    <property type="project" value="UniProtKB-UniRule"/>
</dbReference>
<evidence type="ECO:0000256" key="12">
    <source>
        <dbReference type="ARBA" id="ARBA00022958"/>
    </source>
</evidence>
<evidence type="ECO:0000256" key="10">
    <source>
        <dbReference type="ARBA" id="ARBA00022777"/>
    </source>
</evidence>
<dbReference type="HAMAP" id="MF_01274">
    <property type="entry name" value="Pantothen_kinase_3"/>
    <property type="match status" value="1"/>
</dbReference>
<evidence type="ECO:0000256" key="2">
    <source>
        <dbReference type="ARBA" id="ARBA00001958"/>
    </source>
</evidence>
<keyword evidence="11 16" id="KW-0067">ATP-binding</keyword>
<evidence type="ECO:0000256" key="9">
    <source>
        <dbReference type="ARBA" id="ARBA00022741"/>
    </source>
</evidence>
<dbReference type="SUPFAM" id="SSF53067">
    <property type="entry name" value="Actin-like ATPase domain"/>
    <property type="match status" value="2"/>
</dbReference>